<evidence type="ECO:0000256" key="1">
    <source>
        <dbReference type="ARBA" id="ARBA00010617"/>
    </source>
</evidence>
<dbReference type="PRINTS" id="PR00359">
    <property type="entry name" value="BP450"/>
</dbReference>
<name>A0ABV3GKZ6_MICGL</name>
<sequence>MTSPSELTPITAVTAADPYPWYADLVRNRPFGWDEGLGMWVAASAEAVTAVLGEPALRVRPPAEPVPAGIVGTPAGDVFGHLVRMTDGPAQQRYKRAVRAALGHPRTEEITGLAAERTTRALKHSGPPPLRELMFSVPARVVAALCGLDDEAADEAGRLIADFVQCIPASATPEQQAAAARAAAALQGLLTPYLDEHGTGVLGKLIRAARRDGSPAVAHEDVAPLLANGVGLLSQTYDATAGLIGNTLVALATGVAEAPREPGRWRALAREVARFDAPVQNTRRFAAAPVTVAGAEVPEGASVLVVLAAANRDPAANAAPDEFRDDRSDAAIFTFGAAAHRCPGEEVAVAIAAAVVAELLAQGFDPASLRRPVSYLPLANARIPVL</sequence>
<dbReference type="Pfam" id="PF00067">
    <property type="entry name" value="p450"/>
    <property type="match status" value="1"/>
</dbReference>
<proteinExistence type="inferred from homology"/>
<keyword evidence="3" id="KW-1185">Reference proteome</keyword>
<dbReference type="InterPro" id="IPR001128">
    <property type="entry name" value="Cyt_P450"/>
</dbReference>
<dbReference type="EMBL" id="JBFALK010000016">
    <property type="protein sequence ID" value="MEV0972310.1"/>
    <property type="molecule type" value="Genomic_DNA"/>
</dbReference>
<dbReference type="CDD" id="cd11036">
    <property type="entry name" value="AknT-like"/>
    <property type="match status" value="1"/>
</dbReference>
<dbReference type="InterPro" id="IPR002397">
    <property type="entry name" value="Cyt_P450_B"/>
</dbReference>
<protein>
    <submittedName>
        <fullName evidence="2">Cytochrome P450</fullName>
    </submittedName>
</protein>
<evidence type="ECO:0000313" key="3">
    <source>
        <dbReference type="Proteomes" id="UP001551675"/>
    </source>
</evidence>
<dbReference type="InterPro" id="IPR036396">
    <property type="entry name" value="Cyt_P450_sf"/>
</dbReference>
<evidence type="ECO:0000313" key="2">
    <source>
        <dbReference type="EMBL" id="MEV0972310.1"/>
    </source>
</evidence>
<dbReference type="Gene3D" id="1.10.630.10">
    <property type="entry name" value="Cytochrome P450"/>
    <property type="match status" value="1"/>
</dbReference>
<accession>A0ABV3GKZ6</accession>
<dbReference type="SUPFAM" id="SSF48264">
    <property type="entry name" value="Cytochrome P450"/>
    <property type="match status" value="1"/>
</dbReference>
<dbReference type="PANTHER" id="PTHR46696">
    <property type="entry name" value="P450, PUTATIVE (EUROFUNG)-RELATED"/>
    <property type="match status" value="1"/>
</dbReference>
<dbReference type="Proteomes" id="UP001551675">
    <property type="component" value="Unassembled WGS sequence"/>
</dbReference>
<dbReference type="RefSeq" id="WP_358137334.1">
    <property type="nucleotide sequence ID" value="NZ_JBFALK010000016.1"/>
</dbReference>
<dbReference type="PANTHER" id="PTHR46696:SF1">
    <property type="entry name" value="CYTOCHROME P450 YJIB-RELATED"/>
    <property type="match status" value="1"/>
</dbReference>
<organism evidence="2 3">
    <name type="scientific">Microtetraspora glauca</name>
    <dbReference type="NCBI Taxonomy" id="1996"/>
    <lineage>
        <taxon>Bacteria</taxon>
        <taxon>Bacillati</taxon>
        <taxon>Actinomycetota</taxon>
        <taxon>Actinomycetes</taxon>
        <taxon>Streptosporangiales</taxon>
        <taxon>Streptosporangiaceae</taxon>
        <taxon>Microtetraspora</taxon>
    </lineage>
</organism>
<comment type="similarity">
    <text evidence="1">Belongs to the cytochrome P450 family.</text>
</comment>
<comment type="caution">
    <text evidence="2">The sequence shown here is derived from an EMBL/GenBank/DDBJ whole genome shotgun (WGS) entry which is preliminary data.</text>
</comment>
<reference evidence="2 3" key="1">
    <citation type="submission" date="2024-06" db="EMBL/GenBank/DDBJ databases">
        <title>The Natural Products Discovery Center: Release of the First 8490 Sequenced Strains for Exploring Actinobacteria Biosynthetic Diversity.</title>
        <authorList>
            <person name="Kalkreuter E."/>
            <person name="Kautsar S.A."/>
            <person name="Yang D."/>
            <person name="Bader C.D."/>
            <person name="Teijaro C.N."/>
            <person name="Fluegel L."/>
            <person name="Davis C.M."/>
            <person name="Simpson J.R."/>
            <person name="Lauterbach L."/>
            <person name="Steele A.D."/>
            <person name="Gui C."/>
            <person name="Meng S."/>
            <person name="Li G."/>
            <person name="Viehrig K."/>
            <person name="Ye F."/>
            <person name="Su P."/>
            <person name="Kiefer A.F."/>
            <person name="Nichols A."/>
            <person name="Cepeda A.J."/>
            <person name="Yan W."/>
            <person name="Fan B."/>
            <person name="Jiang Y."/>
            <person name="Adhikari A."/>
            <person name="Zheng C.-J."/>
            <person name="Schuster L."/>
            <person name="Cowan T.M."/>
            <person name="Smanski M.J."/>
            <person name="Chevrette M.G."/>
            <person name="De Carvalho L.P.S."/>
            <person name="Shen B."/>
        </authorList>
    </citation>
    <scope>NUCLEOTIDE SEQUENCE [LARGE SCALE GENOMIC DNA]</scope>
    <source>
        <strain evidence="2 3">NPDC050100</strain>
    </source>
</reference>
<gene>
    <name evidence="2" type="ORF">AB0I59_27230</name>
</gene>